<accession>A0AAW9Q1F4</accession>
<sequence length="284" mass="30082">MTAAQPLQPLSADLAEAVAGRGAPQIQSVVRALTILELLAAAGHPLALSELCSRAGLKPSTCHHLLGTLVARGYVRHDLRTRDYGLGGRMAELCAQPSEHSALLPLAQPAVRLLGTASGEAVHLATMQGCELVTLLKFDSTHAVRVDTGAVGKSQAAHATATGKALIAWWPRPQLDLLIERVALRRFTDRTITDAAQLHTHLAKVRRNGYAEDIEEFQPGVHCIGAPVRGADGGVVAAVSCSMPTMRANRRTAAQVRGLVLACTQEISHRLGHRPSGPTPSFAQ</sequence>
<dbReference type="InterPro" id="IPR029016">
    <property type="entry name" value="GAF-like_dom_sf"/>
</dbReference>
<dbReference type="PROSITE" id="PS51077">
    <property type="entry name" value="HTH_ICLR"/>
    <property type="match status" value="1"/>
</dbReference>
<dbReference type="InterPro" id="IPR036388">
    <property type="entry name" value="WH-like_DNA-bd_sf"/>
</dbReference>
<feature type="domain" description="IclR-ED" evidence="5">
    <location>
        <begin position="89"/>
        <end position="273"/>
    </location>
</feature>
<evidence type="ECO:0000259" key="5">
    <source>
        <dbReference type="PROSITE" id="PS51078"/>
    </source>
</evidence>
<reference evidence="6 7" key="1">
    <citation type="submission" date="2024-02" db="EMBL/GenBank/DDBJ databases">
        <title>Genome sequence of Aquincola sp. MAHUQ-54.</title>
        <authorList>
            <person name="Huq M.A."/>
        </authorList>
    </citation>
    <scope>NUCLEOTIDE SEQUENCE [LARGE SCALE GENOMIC DNA]</scope>
    <source>
        <strain evidence="6 7">MAHUQ-54</strain>
    </source>
</reference>
<dbReference type="SMART" id="SM00346">
    <property type="entry name" value="HTH_ICLR"/>
    <property type="match status" value="1"/>
</dbReference>
<dbReference type="InterPro" id="IPR014757">
    <property type="entry name" value="Tscrpt_reg_IclR_C"/>
</dbReference>
<dbReference type="GO" id="GO:0045892">
    <property type="term" value="P:negative regulation of DNA-templated transcription"/>
    <property type="evidence" value="ECO:0007669"/>
    <property type="project" value="TreeGrafter"/>
</dbReference>
<dbReference type="Proteomes" id="UP001336250">
    <property type="component" value="Unassembled WGS sequence"/>
</dbReference>
<dbReference type="RefSeq" id="WP_332288139.1">
    <property type="nucleotide sequence ID" value="NZ_JAZIBG010000016.1"/>
</dbReference>
<proteinExistence type="predicted"/>
<evidence type="ECO:0000256" key="1">
    <source>
        <dbReference type="ARBA" id="ARBA00023015"/>
    </source>
</evidence>
<evidence type="ECO:0000313" key="6">
    <source>
        <dbReference type="EMBL" id="MEF7613194.1"/>
    </source>
</evidence>
<dbReference type="InterPro" id="IPR050707">
    <property type="entry name" value="HTH_MetabolicPath_Reg"/>
</dbReference>
<dbReference type="Pfam" id="PF09339">
    <property type="entry name" value="HTH_IclR"/>
    <property type="match status" value="1"/>
</dbReference>
<dbReference type="Gene3D" id="1.10.10.10">
    <property type="entry name" value="Winged helix-like DNA-binding domain superfamily/Winged helix DNA-binding domain"/>
    <property type="match status" value="1"/>
</dbReference>
<dbReference type="GO" id="GO:0003677">
    <property type="term" value="F:DNA binding"/>
    <property type="evidence" value="ECO:0007669"/>
    <property type="project" value="UniProtKB-KW"/>
</dbReference>
<evidence type="ECO:0000313" key="7">
    <source>
        <dbReference type="Proteomes" id="UP001336250"/>
    </source>
</evidence>
<dbReference type="CDD" id="cd00090">
    <property type="entry name" value="HTH_ARSR"/>
    <property type="match status" value="1"/>
</dbReference>
<keyword evidence="2" id="KW-0238">DNA-binding</keyword>
<dbReference type="GO" id="GO:0003700">
    <property type="term" value="F:DNA-binding transcription factor activity"/>
    <property type="evidence" value="ECO:0007669"/>
    <property type="project" value="TreeGrafter"/>
</dbReference>
<dbReference type="Gene3D" id="3.30.450.40">
    <property type="match status" value="1"/>
</dbReference>
<keyword evidence="1" id="KW-0805">Transcription regulation</keyword>
<evidence type="ECO:0000259" key="4">
    <source>
        <dbReference type="PROSITE" id="PS51077"/>
    </source>
</evidence>
<keyword evidence="3" id="KW-0804">Transcription</keyword>
<dbReference type="AlphaFoldDB" id="A0AAW9Q1F4"/>
<organism evidence="6 7">
    <name type="scientific">Aquincola agrisoli</name>
    <dbReference type="NCBI Taxonomy" id="3119538"/>
    <lineage>
        <taxon>Bacteria</taxon>
        <taxon>Pseudomonadati</taxon>
        <taxon>Pseudomonadota</taxon>
        <taxon>Betaproteobacteria</taxon>
        <taxon>Burkholderiales</taxon>
        <taxon>Sphaerotilaceae</taxon>
        <taxon>Aquincola</taxon>
    </lineage>
</organism>
<dbReference type="PANTHER" id="PTHR30136">
    <property type="entry name" value="HELIX-TURN-HELIX TRANSCRIPTIONAL REGULATOR, ICLR FAMILY"/>
    <property type="match status" value="1"/>
</dbReference>
<dbReference type="EMBL" id="JAZIBG010000016">
    <property type="protein sequence ID" value="MEF7613194.1"/>
    <property type="molecule type" value="Genomic_DNA"/>
</dbReference>
<dbReference type="SUPFAM" id="SSF55781">
    <property type="entry name" value="GAF domain-like"/>
    <property type="match status" value="1"/>
</dbReference>
<dbReference type="PANTHER" id="PTHR30136:SF24">
    <property type="entry name" value="HTH-TYPE TRANSCRIPTIONAL REPRESSOR ALLR"/>
    <property type="match status" value="1"/>
</dbReference>
<keyword evidence="7" id="KW-1185">Reference proteome</keyword>
<gene>
    <name evidence="6" type="ORF">V4F39_04660</name>
</gene>
<dbReference type="FunFam" id="1.10.10.10:FF:000056">
    <property type="entry name" value="IclR family transcriptional regulator"/>
    <property type="match status" value="1"/>
</dbReference>
<dbReference type="Pfam" id="PF01614">
    <property type="entry name" value="IclR_C"/>
    <property type="match status" value="1"/>
</dbReference>
<protein>
    <submittedName>
        <fullName evidence="6">IclR family transcriptional regulator</fullName>
    </submittedName>
</protein>
<dbReference type="InterPro" id="IPR011991">
    <property type="entry name" value="ArsR-like_HTH"/>
</dbReference>
<comment type="caution">
    <text evidence="6">The sequence shown here is derived from an EMBL/GenBank/DDBJ whole genome shotgun (WGS) entry which is preliminary data.</text>
</comment>
<dbReference type="InterPro" id="IPR036390">
    <property type="entry name" value="WH_DNA-bd_sf"/>
</dbReference>
<feature type="domain" description="HTH iclR-type" evidence="4">
    <location>
        <begin position="26"/>
        <end position="88"/>
    </location>
</feature>
<dbReference type="SUPFAM" id="SSF46785">
    <property type="entry name" value="Winged helix' DNA-binding domain"/>
    <property type="match status" value="1"/>
</dbReference>
<evidence type="ECO:0000256" key="3">
    <source>
        <dbReference type="ARBA" id="ARBA00023163"/>
    </source>
</evidence>
<dbReference type="InterPro" id="IPR005471">
    <property type="entry name" value="Tscrpt_reg_IclR_N"/>
</dbReference>
<dbReference type="PROSITE" id="PS51078">
    <property type="entry name" value="ICLR_ED"/>
    <property type="match status" value="1"/>
</dbReference>
<evidence type="ECO:0000256" key="2">
    <source>
        <dbReference type="ARBA" id="ARBA00023125"/>
    </source>
</evidence>
<name>A0AAW9Q1F4_9BURK</name>